<evidence type="ECO:0000313" key="4">
    <source>
        <dbReference type="EMBL" id="CAL6064504.1"/>
    </source>
</evidence>
<feature type="signal peptide" evidence="2">
    <location>
        <begin position="1"/>
        <end position="19"/>
    </location>
</feature>
<protein>
    <submittedName>
        <fullName evidence="3">EamA-like transporter family protein</fullName>
    </submittedName>
    <submittedName>
        <fullName evidence="4">EamA-like_transporter family protein</fullName>
    </submittedName>
</protein>
<dbReference type="EMBL" id="CATOUU010000997">
    <property type="protein sequence ID" value="CAI9965878.1"/>
    <property type="molecule type" value="Genomic_DNA"/>
</dbReference>
<keyword evidence="1" id="KW-1133">Transmembrane helix</keyword>
<sequence>MGYTSLVMIVLSLIIELQGWPDLFHNFTPLSNMILVTLLGGCVMTTGDKLVEIFLTMRNSLVDQSIIADSKTVLKIFLDILINNKYPFDGWSISGLILIVITQITWAVLSPNKKNKKETVDNKGENKAENGVNTETVPLLNDAKIGGNFYFYSLSFYIPLSYTITLPQMQIMYLIVILQQYNFKYCYKIEPNNIFGSSYYIFILYIPLNFRTRTVSPQHKNERVDQ</sequence>
<organism evidence="3">
    <name type="scientific">Hexamita inflata</name>
    <dbReference type="NCBI Taxonomy" id="28002"/>
    <lineage>
        <taxon>Eukaryota</taxon>
        <taxon>Metamonada</taxon>
        <taxon>Diplomonadida</taxon>
        <taxon>Hexamitidae</taxon>
        <taxon>Hexamitinae</taxon>
        <taxon>Hexamita</taxon>
    </lineage>
</organism>
<evidence type="ECO:0000256" key="2">
    <source>
        <dbReference type="SAM" id="SignalP"/>
    </source>
</evidence>
<keyword evidence="2" id="KW-0732">Signal</keyword>
<feature type="chain" id="PRO_5041640673" evidence="2">
    <location>
        <begin position="20"/>
        <end position="226"/>
    </location>
</feature>
<keyword evidence="5" id="KW-1185">Reference proteome</keyword>
<dbReference type="AlphaFoldDB" id="A0AA86VGC2"/>
<evidence type="ECO:0000313" key="5">
    <source>
        <dbReference type="Proteomes" id="UP001642409"/>
    </source>
</evidence>
<feature type="transmembrane region" description="Helical" evidence="1">
    <location>
        <begin position="149"/>
        <end position="173"/>
    </location>
</feature>
<proteinExistence type="predicted"/>
<name>A0AA86VGC2_9EUKA</name>
<dbReference type="Proteomes" id="UP001642409">
    <property type="component" value="Unassembled WGS sequence"/>
</dbReference>
<evidence type="ECO:0000313" key="3">
    <source>
        <dbReference type="EMBL" id="CAI9965878.1"/>
    </source>
</evidence>
<feature type="transmembrane region" description="Helical" evidence="1">
    <location>
        <begin position="91"/>
        <end position="109"/>
    </location>
</feature>
<accession>A0AA86VGC2</accession>
<dbReference type="EMBL" id="CAXDID020000251">
    <property type="protein sequence ID" value="CAL6064504.1"/>
    <property type="molecule type" value="Genomic_DNA"/>
</dbReference>
<reference evidence="4 5" key="2">
    <citation type="submission" date="2024-07" db="EMBL/GenBank/DDBJ databases">
        <authorList>
            <person name="Akdeniz Z."/>
        </authorList>
    </citation>
    <scope>NUCLEOTIDE SEQUENCE [LARGE SCALE GENOMIC DNA]</scope>
</reference>
<evidence type="ECO:0000256" key="1">
    <source>
        <dbReference type="SAM" id="Phobius"/>
    </source>
</evidence>
<comment type="caution">
    <text evidence="3">The sequence shown here is derived from an EMBL/GenBank/DDBJ whole genome shotgun (WGS) entry which is preliminary data.</text>
</comment>
<reference evidence="3" key="1">
    <citation type="submission" date="2023-06" db="EMBL/GenBank/DDBJ databases">
        <authorList>
            <person name="Kurt Z."/>
        </authorList>
    </citation>
    <scope>NUCLEOTIDE SEQUENCE</scope>
</reference>
<keyword evidence="1" id="KW-0472">Membrane</keyword>
<keyword evidence="1" id="KW-0812">Transmembrane</keyword>
<gene>
    <name evidence="4" type="ORF">HINF_LOCUS51385</name>
    <name evidence="3" type="ORF">HINF_LOCUS53523</name>
</gene>